<evidence type="ECO:0000256" key="1">
    <source>
        <dbReference type="SAM" id="MobiDB-lite"/>
    </source>
</evidence>
<feature type="compositionally biased region" description="Low complexity" evidence="1">
    <location>
        <begin position="796"/>
        <end position="807"/>
    </location>
</feature>
<feature type="region of interest" description="Disordered" evidence="1">
    <location>
        <begin position="232"/>
        <end position="251"/>
    </location>
</feature>
<feature type="compositionally biased region" description="Low complexity" evidence="1">
    <location>
        <begin position="382"/>
        <end position="397"/>
    </location>
</feature>
<feature type="region of interest" description="Disordered" evidence="1">
    <location>
        <begin position="1033"/>
        <end position="1179"/>
    </location>
</feature>
<feature type="region of interest" description="Disordered" evidence="1">
    <location>
        <begin position="266"/>
        <end position="354"/>
    </location>
</feature>
<evidence type="ECO:0000313" key="2">
    <source>
        <dbReference type="EMBL" id="JAS78260.1"/>
    </source>
</evidence>
<name>A0A1B6HUA9_9HEMI</name>
<feature type="compositionally biased region" description="Basic and acidic residues" evidence="1">
    <location>
        <begin position="1250"/>
        <end position="1266"/>
    </location>
</feature>
<feature type="compositionally biased region" description="Polar residues" evidence="1">
    <location>
        <begin position="522"/>
        <end position="554"/>
    </location>
</feature>
<dbReference type="EMBL" id="GECU01029446">
    <property type="protein sequence ID" value="JAS78260.1"/>
    <property type="molecule type" value="Transcribed_RNA"/>
</dbReference>
<feature type="region of interest" description="Disordered" evidence="1">
    <location>
        <begin position="489"/>
        <end position="554"/>
    </location>
</feature>
<feature type="compositionally biased region" description="Basic and acidic residues" evidence="1">
    <location>
        <begin position="1136"/>
        <end position="1153"/>
    </location>
</feature>
<gene>
    <name evidence="2" type="ORF">g.48470</name>
</gene>
<feature type="region of interest" description="Disordered" evidence="1">
    <location>
        <begin position="591"/>
        <end position="611"/>
    </location>
</feature>
<feature type="non-terminal residue" evidence="2">
    <location>
        <position position="1"/>
    </location>
</feature>
<feature type="compositionally biased region" description="Polar residues" evidence="1">
    <location>
        <begin position="288"/>
        <end position="302"/>
    </location>
</feature>
<feature type="compositionally biased region" description="Basic and acidic residues" evidence="1">
    <location>
        <begin position="1054"/>
        <end position="1064"/>
    </location>
</feature>
<feature type="compositionally biased region" description="Basic and acidic residues" evidence="1">
    <location>
        <begin position="1291"/>
        <end position="1303"/>
    </location>
</feature>
<organism evidence="2">
    <name type="scientific">Homalodisca liturata</name>
    <dbReference type="NCBI Taxonomy" id="320908"/>
    <lineage>
        <taxon>Eukaryota</taxon>
        <taxon>Metazoa</taxon>
        <taxon>Ecdysozoa</taxon>
        <taxon>Arthropoda</taxon>
        <taxon>Hexapoda</taxon>
        <taxon>Insecta</taxon>
        <taxon>Pterygota</taxon>
        <taxon>Neoptera</taxon>
        <taxon>Paraneoptera</taxon>
        <taxon>Hemiptera</taxon>
        <taxon>Auchenorrhyncha</taxon>
        <taxon>Membracoidea</taxon>
        <taxon>Cicadellidae</taxon>
        <taxon>Cicadellinae</taxon>
        <taxon>Proconiini</taxon>
        <taxon>Homalodisca</taxon>
    </lineage>
</organism>
<feature type="non-terminal residue" evidence="2">
    <location>
        <position position="1316"/>
    </location>
</feature>
<feature type="compositionally biased region" description="Low complexity" evidence="1">
    <location>
        <begin position="157"/>
        <end position="177"/>
    </location>
</feature>
<feature type="compositionally biased region" description="Polar residues" evidence="1">
    <location>
        <begin position="179"/>
        <end position="188"/>
    </location>
</feature>
<feature type="compositionally biased region" description="Polar residues" evidence="1">
    <location>
        <begin position="489"/>
        <end position="503"/>
    </location>
</feature>
<feature type="compositionally biased region" description="Polar residues" evidence="1">
    <location>
        <begin position="741"/>
        <end position="762"/>
    </location>
</feature>
<feature type="compositionally biased region" description="Basic and acidic residues" evidence="1">
    <location>
        <begin position="1168"/>
        <end position="1179"/>
    </location>
</feature>
<accession>A0A1B6HUA9</accession>
<feature type="region of interest" description="Disordered" evidence="1">
    <location>
        <begin position="373"/>
        <end position="446"/>
    </location>
</feature>
<sequence length="1316" mass="145407">ASYQQHKSSSSTPSSQHQQGHNVQPMLHQQSLPSQHHQTHSTQPRGAPQHDRSQPQHHGQSQASSQQQQQQPRGQHHQQSSSQHILAQQQQHNQQQLLTQQHQQLQQQAAMYNQSIQQNSSRQSDAEKLAEMQQVLRMKQRQLAAVQAQQQAYYAATSSINSSRSTSQTTTTTVEASNHQRTTTTQALTGGLKRESPLDLSVKTVRQSADSTAKDDSESAYLASFQSHEAFQQRMKAPAKTASPRNSALLPPLQLPSTVVYPHFENHSSSQTAGSGAPKVDFLPNFNAHHSPSAGSSANFQDPNKRQRKSSTSQLPSPSQYPPHVGSLPHMGSFKKSSLPSAAYDDPNKQTQYYQATGPPVISRSSALSNHSLNMQPNFATSPSSQYSYDSSKRGSSARYDFLERRGSSSSLQSSSSVDSNYTLGKRSSSSEVRHPLPPKIPRVVDTWRQTIDQQIEQRLNSYVTSRGLQMNGTTKESLTSDPMLHQQTASMYSSASTIQASHGTAHMSSDNSSKSSLLPPQRSNSSSKLNVSGQYYPHSQPQYPTQTAPPRQAQEPYNNLAQVKLPSLPSNGAADKRVLSILRKRLDTREATNQLVQQQSQPPIPARDDRSKMYSSLAPRYYPQPLVVPSPVISTQSKPPPQTPLARHNLPPFNALSLERNAAAMSYPTQKLHIPKAMDSVAPDHSQGSIPLRIDPVPPRSEAMGKPAAGDNGGDFDGLAAFLAARIRTKAELKQVGPSVEQQRTPTPASGSNSSAQSPRTTPGIFSPPPSTQLQHPAVPGDCSKGTPTSESDRASSSGMSGSSPLKSRDRYGINSPRRRLFCRPEDEVGEGVIQARERGLRSSSETSVFDFRESDSDGETGSERQSLTDMRKDRDRRLQERQQTTTVPSPDPVAEDFVGDSEPIDDSFWSGMCDQFVTQLQKGGNKVRKRGRQKKWVYPSLTKSESLETIEQLDEVKSESSSAFVDPEVGTINAGNDVTENNEVVEDVKVMPDEAHGTLHVSTENLVTPKDNVSTLEQILLSPKEDFSIPKVSVKKEEESSDEDAPLSLRQTELKKVKETKSNVECSGNEDKSLVNIPPELNTLNISLENIKQEDLKTEDLNQENKESSESEAESSADDESTTSVAKRLRVRKPKEETESKRKTRSSEKENANTSQKGGRKKKEEKKKSLYGDGSEFRPGWEAEVYRYKRSLRMPARLINIAGPQSWPRLSVSLPDLDPDSPMTLDSDLSLQNKKFESDGESTPTKTRPKDSPKNKLSQKKVEEKGEEDSFINRLIQRYGGKGKKSLRKGQEKDNSKERKGPKIIPQSTELQLL</sequence>
<feature type="compositionally biased region" description="Polar residues" evidence="1">
    <location>
        <begin position="421"/>
        <end position="431"/>
    </location>
</feature>
<feature type="compositionally biased region" description="Low complexity" evidence="1">
    <location>
        <begin position="408"/>
        <end position="420"/>
    </location>
</feature>
<protein>
    <submittedName>
        <fullName evidence="2">Uncharacterized protein</fullName>
    </submittedName>
</protein>
<feature type="region of interest" description="Disordered" evidence="1">
    <location>
        <begin position="681"/>
        <end position="714"/>
    </location>
</feature>
<feature type="compositionally biased region" description="Basic and acidic residues" evidence="1">
    <location>
        <begin position="1093"/>
        <end position="1111"/>
    </location>
</feature>
<proteinExistence type="predicted"/>
<reference evidence="2" key="1">
    <citation type="submission" date="2015-11" db="EMBL/GenBank/DDBJ databases">
        <title>De novo transcriptome assembly of four potential Pierce s Disease insect vectors from Arizona vineyards.</title>
        <authorList>
            <person name="Tassone E.E."/>
        </authorList>
    </citation>
    <scope>NUCLEOTIDE SEQUENCE</scope>
</reference>
<feature type="compositionally biased region" description="Polar residues" evidence="1">
    <location>
        <begin position="592"/>
        <end position="602"/>
    </location>
</feature>
<feature type="region of interest" description="Disordered" evidence="1">
    <location>
        <begin position="157"/>
        <end position="188"/>
    </location>
</feature>
<feature type="region of interest" description="Disordered" evidence="1">
    <location>
        <begin position="734"/>
        <end position="903"/>
    </location>
</feature>
<feature type="region of interest" description="Disordered" evidence="1">
    <location>
        <begin position="1"/>
        <end position="102"/>
    </location>
</feature>
<feature type="region of interest" description="Disordered" evidence="1">
    <location>
        <begin position="1203"/>
        <end position="1316"/>
    </location>
</feature>
<feature type="compositionally biased region" description="Acidic residues" evidence="1">
    <location>
        <begin position="1112"/>
        <end position="1123"/>
    </location>
</feature>
<feature type="compositionally biased region" description="Basic and acidic residues" evidence="1">
    <location>
        <begin position="871"/>
        <end position="882"/>
    </location>
</feature>
<feature type="compositionally biased region" description="Low complexity" evidence="1">
    <location>
        <begin position="56"/>
        <end position="102"/>
    </location>
</feature>
<feature type="compositionally biased region" description="Low complexity" evidence="1">
    <location>
        <begin position="1"/>
        <end position="44"/>
    </location>
</feature>